<comment type="caution">
    <text evidence="1">The sequence shown here is derived from an EMBL/GenBank/DDBJ whole genome shotgun (WGS) entry which is preliminary data.</text>
</comment>
<gene>
    <name evidence="1" type="ORF">COT02_03605</name>
</gene>
<organism evidence="1 2">
    <name type="scientific">Candidatus Roizmanbacteria bacterium CG07_land_8_20_14_0_80_34_15</name>
    <dbReference type="NCBI Taxonomy" id="1974849"/>
    <lineage>
        <taxon>Bacteria</taxon>
        <taxon>Candidatus Roizmaniibacteriota</taxon>
    </lineage>
</organism>
<evidence type="ECO:0000313" key="2">
    <source>
        <dbReference type="Proteomes" id="UP000230184"/>
    </source>
</evidence>
<sequence>MIPLLLISKEKKLINKNVSGLKVGKLFFEIIPITKEFSIEDIKNLKNETKIFNPKIRIYYLENFHNSSIPAQNSFLKLLEEPPSNVQFILTTDNKNNLLPTIISRVKIIRLIEKQSKEVVEQFIAPEINGVINHITTKIPLTLFKITDKDSAKNILLQLINFFRDKIDSDKKATIILREILRLNSLLENNNLNPQLTVDQGLIFVWKIYKMN</sequence>
<dbReference type="EMBL" id="PEWY01000104">
    <property type="protein sequence ID" value="PIU36899.1"/>
    <property type="molecule type" value="Genomic_DNA"/>
</dbReference>
<name>A0A2M6YTT2_9BACT</name>
<dbReference type="SUPFAM" id="SSF52540">
    <property type="entry name" value="P-loop containing nucleoside triphosphate hydrolases"/>
    <property type="match status" value="1"/>
</dbReference>
<protein>
    <recommendedName>
        <fullName evidence="3">DNA polymerase III delta N-terminal domain-containing protein</fullName>
    </recommendedName>
</protein>
<dbReference type="InterPro" id="IPR027417">
    <property type="entry name" value="P-loop_NTPase"/>
</dbReference>
<dbReference type="Proteomes" id="UP000230184">
    <property type="component" value="Unassembled WGS sequence"/>
</dbReference>
<reference evidence="2" key="1">
    <citation type="submission" date="2017-09" db="EMBL/GenBank/DDBJ databases">
        <title>Depth-based differentiation of microbial function through sediment-hosted aquifers and enrichment of novel symbionts in the deep terrestrial subsurface.</title>
        <authorList>
            <person name="Probst A.J."/>
            <person name="Ladd B."/>
            <person name="Jarett J.K."/>
            <person name="Geller-Mcgrath D.E."/>
            <person name="Sieber C.M.K."/>
            <person name="Emerson J.B."/>
            <person name="Anantharaman K."/>
            <person name="Thomas B.C."/>
            <person name="Malmstrom R."/>
            <person name="Stieglmeier M."/>
            <person name="Klingl A."/>
            <person name="Woyke T."/>
            <person name="Ryan C.M."/>
            <person name="Banfield J.F."/>
        </authorList>
    </citation>
    <scope>NUCLEOTIDE SEQUENCE [LARGE SCALE GENOMIC DNA]</scope>
</reference>
<dbReference type="AlphaFoldDB" id="A0A2M6YTT2"/>
<evidence type="ECO:0000313" key="1">
    <source>
        <dbReference type="EMBL" id="PIU36899.1"/>
    </source>
</evidence>
<dbReference type="Pfam" id="PF13177">
    <property type="entry name" value="DNA_pol3_delta2"/>
    <property type="match status" value="1"/>
</dbReference>
<proteinExistence type="predicted"/>
<dbReference type="Gene3D" id="3.40.50.300">
    <property type="entry name" value="P-loop containing nucleotide triphosphate hydrolases"/>
    <property type="match status" value="1"/>
</dbReference>
<evidence type="ECO:0008006" key="3">
    <source>
        <dbReference type="Google" id="ProtNLM"/>
    </source>
</evidence>
<accession>A0A2M6YTT2</accession>